<name>A0ACB9YYH1_9PEZI</name>
<organism evidence="1 2">
    <name type="scientific">Hypoxylon rubiginosum</name>
    <dbReference type="NCBI Taxonomy" id="110542"/>
    <lineage>
        <taxon>Eukaryota</taxon>
        <taxon>Fungi</taxon>
        <taxon>Dikarya</taxon>
        <taxon>Ascomycota</taxon>
        <taxon>Pezizomycotina</taxon>
        <taxon>Sordariomycetes</taxon>
        <taxon>Xylariomycetidae</taxon>
        <taxon>Xylariales</taxon>
        <taxon>Hypoxylaceae</taxon>
        <taxon>Hypoxylon</taxon>
    </lineage>
</organism>
<sequence>MEESNNDELIVPTPAPWKLKGTVYMLSFWTSKASATDVKANLQNERQDGLPSITYSPLEAKSPFADPAASGEHFGGLSQFQIIRYTESPLGPYDELIICPGFFAYEKDDPKGKRKKMKNPRITRIYVSRKSTCWNGRKNWNIPKHLARFEWDESPDGKTRVRVYPYDTAVSSDSSHETESRPSDKFFFQAAFQPVRWAPSFPLALSWLKYVGIDTSLVQPPLPDGRQDNSRAGEELIGTSRWCKIQPTMSTRKATLGWIDMSQHDRDVADDDDGDDDGGSNRNSGHGSDTKYDNFWPGMRRWNVAIKMENADIGFGEGLHWDVSQSGL</sequence>
<gene>
    <name evidence="1" type="ORF">F4820DRAFT_423563</name>
</gene>
<evidence type="ECO:0000313" key="2">
    <source>
        <dbReference type="Proteomes" id="UP001497700"/>
    </source>
</evidence>
<comment type="caution">
    <text evidence="1">The sequence shown here is derived from an EMBL/GenBank/DDBJ whole genome shotgun (WGS) entry which is preliminary data.</text>
</comment>
<dbReference type="EMBL" id="MU393486">
    <property type="protein sequence ID" value="KAI4864439.1"/>
    <property type="molecule type" value="Genomic_DNA"/>
</dbReference>
<keyword evidence="2" id="KW-1185">Reference proteome</keyword>
<protein>
    <submittedName>
        <fullName evidence="1">Uncharacterized protein</fullName>
    </submittedName>
</protein>
<evidence type="ECO:0000313" key="1">
    <source>
        <dbReference type="EMBL" id="KAI4864439.1"/>
    </source>
</evidence>
<dbReference type="Proteomes" id="UP001497700">
    <property type="component" value="Unassembled WGS sequence"/>
</dbReference>
<reference evidence="1 2" key="1">
    <citation type="journal article" date="2022" name="New Phytol.">
        <title>Ecological generalism drives hyperdiversity of secondary metabolite gene clusters in xylarialean endophytes.</title>
        <authorList>
            <person name="Franco M.E.E."/>
            <person name="Wisecaver J.H."/>
            <person name="Arnold A.E."/>
            <person name="Ju Y.M."/>
            <person name="Slot J.C."/>
            <person name="Ahrendt S."/>
            <person name="Moore L.P."/>
            <person name="Eastman K.E."/>
            <person name="Scott K."/>
            <person name="Konkel Z."/>
            <person name="Mondo S.J."/>
            <person name="Kuo A."/>
            <person name="Hayes R.D."/>
            <person name="Haridas S."/>
            <person name="Andreopoulos B."/>
            <person name="Riley R."/>
            <person name="LaButti K."/>
            <person name="Pangilinan J."/>
            <person name="Lipzen A."/>
            <person name="Amirebrahimi M."/>
            <person name="Yan J."/>
            <person name="Adam C."/>
            <person name="Keymanesh K."/>
            <person name="Ng V."/>
            <person name="Louie K."/>
            <person name="Northen T."/>
            <person name="Drula E."/>
            <person name="Henrissat B."/>
            <person name="Hsieh H.M."/>
            <person name="Youens-Clark K."/>
            <person name="Lutzoni F."/>
            <person name="Miadlikowska J."/>
            <person name="Eastwood D.C."/>
            <person name="Hamelin R.C."/>
            <person name="Grigoriev I.V."/>
            <person name="U'Ren J.M."/>
        </authorList>
    </citation>
    <scope>NUCLEOTIDE SEQUENCE [LARGE SCALE GENOMIC DNA]</scope>
    <source>
        <strain evidence="1 2">CBS 119005</strain>
    </source>
</reference>
<proteinExistence type="predicted"/>
<accession>A0ACB9YYH1</accession>